<comment type="caution">
    <text evidence="3">The sequence shown here is derived from an EMBL/GenBank/DDBJ whole genome shotgun (WGS) entry which is preliminary data.</text>
</comment>
<feature type="transmembrane region" description="Helical" evidence="1">
    <location>
        <begin position="52"/>
        <end position="73"/>
    </location>
</feature>
<feature type="transmembrane region" description="Helical" evidence="1">
    <location>
        <begin position="20"/>
        <end position="40"/>
    </location>
</feature>
<evidence type="ECO:0000313" key="4">
    <source>
        <dbReference type="Proteomes" id="UP001215280"/>
    </source>
</evidence>
<accession>A0AAD7J6S4</accession>
<keyword evidence="1" id="KW-1133">Transmembrane helix</keyword>
<dbReference type="InterPro" id="IPR045339">
    <property type="entry name" value="DUF6534"/>
</dbReference>
<dbReference type="Pfam" id="PF20152">
    <property type="entry name" value="DUF6534"/>
    <property type="match status" value="1"/>
</dbReference>
<sequence>MAPVVVPGIDVPLLTGPLVLGYMWGYFLYGILVVQVYLYSERFLKEGLGIKALVWSMFTLETIFTIFTTIAAWDNYGPGWGDTETLFVIDWSWAPLPVFNCILAAMAQSFYIWRIWRLTNKRWLPVLIGCVMLTQVTACLYYGIRHIQIDVEGRSIEKLFALSPEITLSSRKRHTTFQRTSGVINRLIRFSVETGSVTSVGALVEATLWLTCRRWNFHFILYSNMLMATVNCRAPTFQTDSMGTSALPQSSFWAEPIKPARGPNLGSFSVHISHTKTVTHDPETILMSDFSSNSDTGNYGKGIVPDKSPHQLMA</sequence>
<keyword evidence="1" id="KW-0472">Membrane</keyword>
<protein>
    <recommendedName>
        <fullName evidence="2">DUF6534 domain-containing protein</fullName>
    </recommendedName>
</protein>
<proteinExistence type="predicted"/>
<feature type="transmembrane region" description="Helical" evidence="1">
    <location>
        <begin position="124"/>
        <end position="144"/>
    </location>
</feature>
<evidence type="ECO:0000313" key="3">
    <source>
        <dbReference type="EMBL" id="KAJ7758181.1"/>
    </source>
</evidence>
<evidence type="ECO:0000259" key="2">
    <source>
        <dbReference type="Pfam" id="PF20152"/>
    </source>
</evidence>
<keyword evidence="4" id="KW-1185">Reference proteome</keyword>
<feature type="domain" description="DUF6534" evidence="2">
    <location>
        <begin position="168"/>
        <end position="234"/>
    </location>
</feature>
<dbReference type="PANTHER" id="PTHR40465">
    <property type="entry name" value="CHROMOSOME 1, WHOLE GENOME SHOTGUN SEQUENCE"/>
    <property type="match status" value="1"/>
</dbReference>
<keyword evidence="1" id="KW-0812">Transmembrane</keyword>
<organism evidence="3 4">
    <name type="scientific">Mycena maculata</name>
    <dbReference type="NCBI Taxonomy" id="230809"/>
    <lineage>
        <taxon>Eukaryota</taxon>
        <taxon>Fungi</taxon>
        <taxon>Dikarya</taxon>
        <taxon>Basidiomycota</taxon>
        <taxon>Agaricomycotina</taxon>
        <taxon>Agaricomycetes</taxon>
        <taxon>Agaricomycetidae</taxon>
        <taxon>Agaricales</taxon>
        <taxon>Marasmiineae</taxon>
        <taxon>Mycenaceae</taxon>
        <taxon>Mycena</taxon>
    </lineage>
</organism>
<dbReference type="PANTHER" id="PTHR40465:SF1">
    <property type="entry name" value="DUF6534 DOMAIN-CONTAINING PROTEIN"/>
    <property type="match status" value="1"/>
</dbReference>
<reference evidence="3" key="1">
    <citation type="submission" date="2023-03" db="EMBL/GenBank/DDBJ databases">
        <title>Massive genome expansion in bonnet fungi (Mycena s.s.) driven by repeated elements and novel gene families across ecological guilds.</title>
        <authorList>
            <consortium name="Lawrence Berkeley National Laboratory"/>
            <person name="Harder C.B."/>
            <person name="Miyauchi S."/>
            <person name="Viragh M."/>
            <person name="Kuo A."/>
            <person name="Thoen E."/>
            <person name="Andreopoulos B."/>
            <person name="Lu D."/>
            <person name="Skrede I."/>
            <person name="Drula E."/>
            <person name="Henrissat B."/>
            <person name="Morin E."/>
            <person name="Kohler A."/>
            <person name="Barry K."/>
            <person name="LaButti K."/>
            <person name="Morin E."/>
            <person name="Salamov A."/>
            <person name="Lipzen A."/>
            <person name="Mereny Z."/>
            <person name="Hegedus B."/>
            <person name="Baldrian P."/>
            <person name="Stursova M."/>
            <person name="Weitz H."/>
            <person name="Taylor A."/>
            <person name="Grigoriev I.V."/>
            <person name="Nagy L.G."/>
            <person name="Martin F."/>
            <person name="Kauserud H."/>
        </authorList>
    </citation>
    <scope>NUCLEOTIDE SEQUENCE</scope>
    <source>
        <strain evidence="3">CBHHK188m</strain>
    </source>
</reference>
<name>A0AAD7J6S4_9AGAR</name>
<dbReference type="EMBL" id="JARJLG010000056">
    <property type="protein sequence ID" value="KAJ7758181.1"/>
    <property type="molecule type" value="Genomic_DNA"/>
</dbReference>
<feature type="transmembrane region" description="Helical" evidence="1">
    <location>
        <begin position="93"/>
        <end position="112"/>
    </location>
</feature>
<dbReference type="AlphaFoldDB" id="A0AAD7J6S4"/>
<gene>
    <name evidence="3" type="ORF">DFH07DRAFT_772647</name>
</gene>
<dbReference type="Proteomes" id="UP001215280">
    <property type="component" value="Unassembled WGS sequence"/>
</dbReference>
<evidence type="ECO:0000256" key="1">
    <source>
        <dbReference type="SAM" id="Phobius"/>
    </source>
</evidence>